<feature type="domain" description="RRM" evidence="3">
    <location>
        <begin position="256"/>
        <end position="339"/>
    </location>
</feature>
<dbReference type="GO" id="GO:0003723">
    <property type="term" value="F:RNA binding"/>
    <property type="evidence" value="ECO:0007669"/>
    <property type="project" value="UniProtKB-UniRule"/>
</dbReference>
<dbReference type="InterPro" id="IPR035979">
    <property type="entry name" value="RBD_domain_sf"/>
</dbReference>
<keyword evidence="1" id="KW-0694">RNA-binding</keyword>
<name>A0A1E1L3B5_9HELO</name>
<dbReference type="InterPro" id="IPR034228">
    <property type="entry name" value="Nop6_RRM"/>
</dbReference>
<dbReference type="InParanoid" id="A0A1E1L3B5"/>
<feature type="compositionally biased region" description="Basic and acidic residues" evidence="2">
    <location>
        <begin position="209"/>
        <end position="221"/>
    </location>
</feature>
<feature type="compositionally biased region" description="Basic residues" evidence="2">
    <location>
        <begin position="393"/>
        <end position="403"/>
    </location>
</feature>
<dbReference type="EMBL" id="FJUW01000033">
    <property type="protein sequence ID" value="CZT05001.1"/>
    <property type="molecule type" value="Genomic_DNA"/>
</dbReference>
<comment type="caution">
    <text evidence="4">The sequence shown here is derived from an EMBL/GenBank/DDBJ whole genome shotgun (WGS) entry which is preliminary data.</text>
</comment>
<feature type="compositionally biased region" description="Basic and acidic residues" evidence="2">
    <location>
        <begin position="344"/>
        <end position="390"/>
    </location>
</feature>
<feature type="compositionally biased region" description="Basic and acidic residues" evidence="2">
    <location>
        <begin position="96"/>
        <end position="106"/>
    </location>
</feature>
<feature type="compositionally biased region" description="Basic residues" evidence="2">
    <location>
        <begin position="222"/>
        <end position="235"/>
    </location>
</feature>
<dbReference type="InterPro" id="IPR012677">
    <property type="entry name" value="Nucleotide-bd_a/b_plait_sf"/>
</dbReference>
<protein>
    <submittedName>
        <fullName evidence="4">Related to potato small nuclear ribonucleoprotein U2B and human splicing factor homolog</fullName>
    </submittedName>
</protein>
<evidence type="ECO:0000256" key="1">
    <source>
        <dbReference type="PROSITE-ProRule" id="PRU00176"/>
    </source>
</evidence>
<dbReference type="GO" id="GO:1990904">
    <property type="term" value="C:ribonucleoprotein complex"/>
    <property type="evidence" value="ECO:0007669"/>
    <property type="project" value="UniProtKB-KW"/>
</dbReference>
<evidence type="ECO:0000259" key="3">
    <source>
        <dbReference type="PROSITE" id="PS50102"/>
    </source>
</evidence>
<sequence>MYLRYLQQFRVVTNAFTFHTVLINGQDSTRPASYITMGKTRTEASRAERKAKKRAAEDAIPDVPGSWTAAEAEVEASSPTKKDSKKRKRDGDEDDGIGKDEKESKKERKKRRKEAEASEAANGEVSVEKKENKAKKEKKSNGGDDEAPVDLDTNMADKPEDDAPKKSKKERKAERKAKEAAEAAANRTGSGKAAEVTVASPKINGSKLKSADETEPGDEKKSKKNNRNREKKRKGVNGTEATNGEVDDASSKAARFIVFVGQLPFTATKESVEKHFASIKPKSVRVPTEKGTAGKAKGYAFVEFDGYDHMKTCLKLFHHSSFNDGISAPRDINVNLTAGGGGNTKERKGKIEEKNQKLDEERIRRRQEEEKANLTKRAEGEKKDLIDESAIHPSRRGRVPVMK</sequence>
<reference evidence="5" key="1">
    <citation type="submission" date="2016-03" db="EMBL/GenBank/DDBJ databases">
        <authorList>
            <person name="Ploux O."/>
        </authorList>
    </citation>
    <scope>NUCLEOTIDE SEQUENCE [LARGE SCALE GENOMIC DNA]</scope>
    <source>
        <strain evidence="5">UK7</strain>
    </source>
</reference>
<dbReference type="STRING" id="914237.A0A1E1L3B5"/>
<evidence type="ECO:0000313" key="4">
    <source>
        <dbReference type="EMBL" id="CZT05001.1"/>
    </source>
</evidence>
<keyword evidence="4" id="KW-0687">Ribonucleoprotein</keyword>
<feature type="region of interest" description="Disordered" evidence="2">
    <location>
        <begin position="30"/>
        <end position="248"/>
    </location>
</feature>
<gene>
    <name evidence="4" type="ORF">RCO7_09149</name>
</gene>
<dbReference type="AlphaFoldDB" id="A0A1E1L3B5"/>
<dbReference type="InterPro" id="IPR000504">
    <property type="entry name" value="RRM_dom"/>
</dbReference>
<accession>A0A1E1L3B5</accession>
<feature type="region of interest" description="Disordered" evidence="2">
    <location>
        <begin position="337"/>
        <end position="403"/>
    </location>
</feature>
<evidence type="ECO:0000256" key="2">
    <source>
        <dbReference type="SAM" id="MobiDB-lite"/>
    </source>
</evidence>
<feature type="compositionally biased region" description="Basic and acidic residues" evidence="2">
    <location>
        <begin position="155"/>
        <end position="181"/>
    </location>
</feature>
<dbReference type="FunFam" id="3.30.70.330:FF:000376">
    <property type="entry name" value="Putative RNA binding protein"/>
    <property type="match status" value="1"/>
</dbReference>
<dbReference type="Proteomes" id="UP000178129">
    <property type="component" value="Unassembled WGS sequence"/>
</dbReference>
<evidence type="ECO:0000313" key="5">
    <source>
        <dbReference type="Proteomes" id="UP000178129"/>
    </source>
</evidence>
<dbReference type="CDD" id="cd12400">
    <property type="entry name" value="RRM_Nop6"/>
    <property type="match status" value="1"/>
</dbReference>
<keyword evidence="5" id="KW-1185">Reference proteome</keyword>
<organism evidence="4 5">
    <name type="scientific">Rhynchosporium graminicola</name>
    <dbReference type="NCBI Taxonomy" id="2792576"/>
    <lineage>
        <taxon>Eukaryota</taxon>
        <taxon>Fungi</taxon>
        <taxon>Dikarya</taxon>
        <taxon>Ascomycota</taxon>
        <taxon>Pezizomycotina</taxon>
        <taxon>Leotiomycetes</taxon>
        <taxon>Helotiales</taxon>
        <taxon>Ploettnerulaceae</taxon>
        <taxon>Rhynchosporium</taxon>
    </lineage>
</organism>
<dbReference type="SUPFAM" id="SSF54928">
    <property type="entry name" value="RNA-binding domain, RBD"/>
    <property type="match status" value="1"/>
</dbReference>
<dbReference type="Gene3D" id="3.30.70.330">
    <property type="match status" value="1"/>
</dbReference>
<proteinExistence type="predicted"/>
<dbReference type="SMART" id="SM00360">
    <property type="entry name" value="RRM"/>
    <property type="match status" value="1"/>
</dbReference>
<dbReference type="Pfam" id="PF00076">
    <property type="entry name" value="RRM_1"/>
    <property type="match status" value="1"/>
</dbReference>
<dbReference type="PROSITE" id="PS50102">
    <property type="entry name" value="RRM"/>
    <property type="match status" value="1"/>
</dbReference>